<keyword evidence="1" id="KW-0472">Membrane</keyword>
<accession>A0A433VVW3</accession>
<feature type="transmembrane region" description="Helical" evidence="1">
    <location>
        <begin position="6"/>
        <end position="28"/>
    </location>
</feature>
<reference evidence="2" key="1">
    <citation type="submission" date="2018-12" db="EMBL/GenBank/DDBJ databases">
        <authorList>
            <person name="Will S."/>
            <person name="Neumann-Schaal M."/>
            <person name="Henke P."/>
        </authorList>
    </citation>
    <scope>NUCLEOTIDE SEQUENCE</scope>
    <source>
        <strain evidence="2">PCC 7102</strain>
    </source>
</reference>
<name>A0A433VVW3_9CYAN</name>
<proteinExistence type="predicted"/>
<evidence type="ECO:0000313" key="3">
    <source>
        <dbReference type="Proteomes" id="UP000271624"/>
    </source>
</evidence>
<keyword evidence="1" id="KW-1133">Transmembrane helix</keyword>
<evidence type="ECO:0000313" key="2">
    <source>
        <dbReference type="EMBL" id="RUT10229.1"/>
    </source>
</evidence>
<evidence type="ECO:0000256" key="1">
    <source>
        <dbReference type="SAM" id="Phobius"/>
    </source>
</evidence>
<feature type="transmembrane region" description="Helical" evidence="1">
    <location>
        <begin position="130"/>
        <end position="150"/>
    </location>
</feature>
<protein>
    <submittedName>
        <fullName evidence="2">Uncharacterized protein</fullName>
    </submittedName>
</protein>
<dbReference type="RefSeq" id="WP_127078893.1">
    <property type="nucleotide sequence ID" value="NZ_RSCL01000001.1"/>
</dbReference>
<dbReference type="AlphaFoldDB" id="A0A433VVW3"/>
<keyword evidence="3" id="KW-1185">Reference proteome</keyword>
<sequence length="154" mass="17331">MNRNRIVGIIYGIGTIAASIYFIISATVTTLTCTRIESTCELVQSRLLRSDFVQKIPLNQLLGAKVDVSKRMGRNRYQIKLIAKSGEIDFTNFYSSYDESKKQKNAYLINTFVQDSKIPTLEVQQDERPLTYVICGIGIIFGLGTVISSLNHKE</sequence>
<keyword evidence="1" id="KW-0812">Transmembrane</keyword>
<gene>
    <name evidence="2" type="ORF">DSM106972_007240</name>
</gene>
<comment type="caution">
    <text evidence="2">The sequence shown here is derived from an EMBL/GenBank/DDBJ whole genome shotgun (WGS) entry which is preliminary data.</text>
</comment>
<organism evidence="2 3">
    <name type="scientific">Dulcicalothrix desertica PCC 7102</name>
    <dbReference type="NCBI Taxonomy" id="232991"/>
    <lineage>
        <taxon>Bacteria</taxon>
        <taxon>Bacillati</taxon>
        <taxon>Cyanobacteriota</taxon>
        <taxon>Cyanophyceae</taxon>
        <taxon>Nostocales</taxon>
        <taxon>Calotrichaceae</taxon>
        <taxon>Dulcicalothrix</taxon>
    </lineage>
</organism>
<reference evidence="2" key="2">
    <citation type="journal article" date="2019" name="Genome Biol. Evol.">
        <title>Day and night: Metabolic profiles and evolutionary relationships of six axenic non-marine cyanobacteria.</title>
        <authorList>
            <person name="Will S.E."/>
            <person name="Henke P."/>
            <person name="Boedeker C."/>
            <person name="Huang S."/>
            <person name="Brinkmann H."/>
            <person name="Rohde M."/>
            <person name="Jarek M."/>
            <person name="Friedl T."/>
            <person name="Seufert S."/>
            <person name="Schumacher M."/>
            <person name="Overmann J."/>
            <person name="Neumann-Schaal M."/>
            <person name="Petersen J."/>
        </authorList>
    </citation>
    <scope>NUCLEOTIDE SEQUENCE [LARGE SCALE GENOMIC DNA]</scope>
    <source>
        <strain evidence="2">PCC 7102</strain>
    </source>
</reference>
<dbReference type="Proteomes" id="UP000271624">
    <property type="component" value="Unassembled WGS sequence"/>
</dbReference>
<dbReference type="EMBL" id="RSCL01000001">
    <property type="protein sequence ID" value="RUT10229.1"/>
    <property type="molecule type" value="Genomic_DNA"/>
</dbReference>